<dbReference type="PANTHER" id="PTHR36833:SF2">
    <property type="entry name" value="SLR0610 PROTEIN"/>
    <property type="match status" value="1"/>
</dbReference>
<keyword evidence="1" id="KW-0472">Membrane</keyword>
<feature type="transmembrane region" description="Helical" evidence="1">
    <location>
        <begin position="56"/>
        <end position="80"/>
    </location>
</feature>
<proteinExistence type="predicted"/>
<reference evidence="2 3" key="1">
    <citation type="submission" date="2017-11" db="EMBL/GenBank/DDBJ databases">
        <title>Comparitive Functional Genomics of Dry Heat Resistant strains isolated from the Viking Spacecraft.</title>
        <authorList>
            <person name="Seuylemezian A."/>
            <person name="Cooper K."/>
            <person name="Vaishampayan P."/>
        </authorList>
    </citation>
    <scope>NUCLEOTIDE SEQUENCE [LARGE SCALE GENOMIC DNA]</scope>
    <source>
        <strain evidence="2 3">V32-6</strain>
    </source>
</reference>
<dbReference type="RefSeq" id="WP_101646156.1">
    <property type="nucleotide sequence ID" value="NZ_PGVE01000012.1"/>
</dbReference>
<evidence type="ECO:0000313" key="2">
    <source>
        <dbReference type="EMBL" id="PLS09572.1"/>
    </source>
</evidence>
<dbReference type="OrthoDB" id="3818833at2"/>
<comment type="caution">
    <text evidence="2">The sequence shown here is derived from an EMBL/GenBank/DDBJ whole genome shotgun (WGS) entry which is preliminary data.</text>
</comment>
<dbReference type="Proteomes" id="UP000234950">
    <property type="component" value="Unassembled WGS sequence"/>
</dbReference>
<feature type="transmembrane region" description="Helical" evidence="1">
    <location>
        <begin position="229"/>
        <end position="246"/>
    </location>
</feature>
<gene>
    <name evidence="2" type="ORF">CVD27_01640</name>
</gene>
<keyword evidence="3" id="KW-1185">Reference proteome</keyword>
<dbReference type="InterPro" id="IPR010390">
    <property type="entry name" value="ABC-2_transporter-like"/>
</dbReference>
<dbReference type="AlphaFoldDB" id="A0A2N5HVN6"/>
<dbReference type="PANTHER" id="PTHR36833">
    <property type="entry name" value="SLR0610 PROTEIN-RELATED"/>
    <property type="match status" value="1"/>
</dbReference>
<evidence type="ECO:0000256" key="1">
    <source>
        <dbReference type="SAM" id="Phobius"/>
    </source>
</evidence>
<feature type="transmembrane region" description="Helical" evidence="1">
    <location>
        <begin position="116"/>
        <end position="135"/>
    </location>
</feature>
<dbReference type="Pfam" id="PF06182">
    <property type="entry name" value="ABC2_membrane_6"/>
    <property type="match status" value="1"/>
</dbReference>
<feature type="transmembrane region" description="Helical" evidence="1">
    <location>
        <begin position="26"/>
        <end position="50"/>
    </location>
</feature>
<sequence>MRRYWRIFKEFFRTCLLEELEYRSEFIGNLFSSLFGIIVSILMVQIFFYQTDELGGWAYADVLILLGIFNTLQGLVDFALRPNMPRLLLHIRMGTLDYVLTKPVDSMFFVSLRHLVFWRLIDVLLGIGLLVYGLVQKHFLPSLLDVGFFFVSIFAALLIIYSLWMLLMTTAFWVIRMDDLSFLFNSFFETTRFPITMYKGWLRMALTYVLPAAFLTFTPASSLIGKWDGGTTVASLIVAIIFFWLARRFWKFALANYTSASS</sequence>
<name>A0A2N5HVN6_9BACI</name>
<evidence type="ECO:0000313" key="3">
    <source>
        <dbReference type="Proteomes" id="UP000234950"/>
    </source>
</evidence>
<feature type="transmembrane region" description="Helical" evidence="1">
    <location>
        <begin position="200"/>
        <end position="217"/>
    </location>
</feature>
<accession>A0A2N5HVN6</accession>
<feature type="transmembrane region" description="Helical" evidence="1">
    <location>
        <begin position="147"/>
        <end position="175"/>
    </location>
</feature>
<keyword evidence="1" id="KW-0812">Transmembrane</keyword>
<keyword evidence="1" id="KW-1133">Transmembrane helix</keyword>
<dbReference type="EMBL" id="PGVE01000012">
    <property type="protein sequence ID" value="PLS09572.1"/>
    <property type="molecule type" value="Genomic_DNA"/>
</dbReference>
<protein>
    <submittedName>
        <fullName evidence="2">Multidrug transporter</fullName>
    </submittedName>
</protein>
<organism evidence="2 3">
    <name type="scientific">Neobacillus cucumis</name>
    <dbReference type="NCBI Taxonomy" id="1740721"/>
    <lineage>
        <taxon>Bacteria</taxon>
        <taxon>Bacillati</taxon>
        <taxon>Bacillota</taxon>
        <taxon>Bacilli</taxon>
        <taxon>Bacillales</taxon>
        <taxon>Bacillaceae</taxon>
        <taxon>Neobacillus</taxon>
    </lineage>
</organism>